<evidence type="ECO:0000313" key="2">
    <source>
        <dbReference type="Proteomes" id="UP001295444"/>
    </source>
</evidence>
<dbReference type="AlphaFoldDB" id="A0AAD1TA82"/>
<name>A0AAD1TA82_PELCU</name>
<gene>
    <name evidence="1" type="ORF">PECUL_23A051753</name>
</gene>
<organism evidence="1 2">
    <name type="scientific">Pelobates cultripes</name>
    <name type="common">Western spadefoot toad</name>
    <dbReference type="NCBI Taxonomy" id="61616"/>
    <lineage>
        <taxon>Eukaryota</taxon>
        <taxon>Metazoa</taxon>
        <taxon>Chordata</taxon>
        <taxon>Craniata</taxon>
        <taxon>Vertebrata</taxon>
        <taxon>Euteleostomi</taxon>
        <taxon>Amphibia</taxon>
        <taxon>Batrachia</taxon>
        <taxon>Anura</taxon>
        <taxon>Pelobatoidea</taxon>
        <taxon>Pelobatidae</taxon>
        <taxon>Pelobates</taxon>
    </lineage>
</organism>
<evidence type="ECO:0000313" key="1">
    <source>
        <dbReference type="EMBL" id="CAH2318863.1"/>
    </source>
</evidence>
<keyword evidence="2" id="KW-1185">Reference proteome</keyword>
<dbReference type="PANTHER" id="PTHR37404">
    <property type="entry name" value="HCG1796489"/>
    <property type="match status" value="1"/>
</dbReference>
<sequence length="325" mass="37150">MMELGTRPDWNLTSTGVGHDYRPHQHFPPCKSTVSDPLPPILQQPAEDTTFDELTKYTYETSTGNTYTRKYPGGILAHPTYLKAPALWKVHHNKDFKDKLKSRRPGLDHRNQSSEMKAEYQGLPAKPFNSGVQPFALEGHLNKGPSQAMVATTENKALSGEPFYIKDKGVLTLNDLYNTTTARDFRVFTDKELEGYAKKDALTYWQAEDYPKVWGHGLKENPLPKQTRPILRQKPPMQDTIQFPTALKQQQVPPNKKELPHRAFKSLAQESFQWPLDVKRTIDVHCPIECPWTTTREGPLPAIMSVPKMYKTLNETYGSRRPDTF</sequence>
<dbReference type="InterPro" id="IPR053347">
    <property type="entry name" value="Axonemal_MT_stabilizer"/>
</dbReference>
<dbReference type="EMBL" id="OW240921">
    <property type="protein sequence ID" value="CAH2318863.1"/>
    <property type="molecule type" value="Genomic_DNA"/>
</dbReference>
<accession>A0AAD1TA82</accession>
<dbReference type="Proteomes" id="UP001295444">
    <property type="component" value="Chromosome 10"/>
</dbReference>
<dbReference type="PANTHER" id="PTHR37404:SF1">
    <property type="entry name" value="HCG1796489"/>
    <property type="match status" value="1"/>
</dbReference>
<proteinExistence type="predicted"/>
<reference evidence="1" key="1">
    <citation type="submission" date="2022-03" db="EMBL/GenBank/DDBJ databases">
        <authorList>
            <person name="Alioto T."/>
            <person name="Alioto T."/>
            <person name="Gomez Garrido J."/>
        </authorList>
    </citation>
    <scope>NUCLEOTIDE SEQUENCE</scope>
</reference>
<protein>
    <submittedName>
        <fullName evidence="1">PREDICTED: uncharacterized protein LOC108802166</fullName>
    </submittedName>
</protein>